<accession>A0A1H3MQD9</accession>
<gene>
    <name evidence="2" type="ORF">SAMN05444340_11812</name>
</gene>
<evidence type="ECO:0000313" key="3">
    <source>
        <dbReference type="Proteomes" id="UP000199286"/>
    </source>
</evidence>
<dbReference type="RefSeq" id="WP_089885227.1">
    <property type="nucleotide sequence ID" value="NZ_FNPF01000018.1"/>
</dbReference>
<evidence type="ECO:0000256" key="1">
    <source>
        <dbReference type="SAM" id="SignalP"/>
    </source>
</evidence>
<reference evidence="2 3" key="1">
    <citation type="submission" date="2016-10" db="EMBL/GenBank/DDBJ databases">
        <authorList>
            <person name="de Groot N.N."/>
        </authorList>
    </citation>
    <scope>NUCLEOTIDE SEQUENCE [LARGE SCALE GENOMIC DNA]</scope>
    <source>
        <strain evidence="2 3">DSM 26880</strain>
    </source>
</reference>
<dbReference type="OrthoDB" id="7877072at2"/>
<protein>
    <submittedName>
        <fullName evidence="2">Uncharacterized protein</fullName>
    </submittedName>
</protein>
<dbReference type="Proteomes" id="UP000199286">
    <property type="component" value="Unassembled WGS sequence"/>
</dbReference>
<evidence type="ECO:0000313" key="2">
    <source>
        <dbReference type="EMBL" id="SDY78720.1"/>
    </source>
</evidence>
<sequence length="212" mass="21526">MKAITALTLAAVLAPLAARADVCDFRPSILAGNAGSAVRDTAVSGVRAVGAYTLQNPLSGASMISSGVGTATAAGSSIVGSAAGIVTAPVTIAVAGATAVALGGYEGVCYFRAERITDRDEILYIVTNLAANSDPTMFAVIPEGAEYTNLKGKPAVAGEAKIRVASEGAGPWIFDVADLYISDGVLMHRETLRNRVIGNVALEVVEAGTRDD</sequence>
<proteinExistence type="predicted"/>
<name>A0A1H3MQD9_9RHOB</name>
<organism evidence="2 3">
    <name type="scientific">Citreimonas salinaria</name>
    <dbReference type="NCBI Taxonomy" id="321339"/>
    <lineage>
        <taxon>Bacteria</taxon>
        <taxon>Pseudomonadati</taxon>
        <taxon>Pseudomonadota</taxon>
        <taxon>Alphaproteobacteria</taxon>
        <taxon>Rhodobacterales</taxon>
        <taxon>Roseobacteraceae</taxon>
        <taxon>Citreimonas</taxon>
    </lineage>
</organism>
<dbReference type="EMBL" id="FNPF01000018">
    <property type="protein sequence ID" value="SDY78720.1"/>
    <property type="molecule type" value="Genomic_DNA"/>
</dbReference>
<keyword evidence="3" id="KW-1185">Reference proteome</keyword>
<keyword evidence="1" id="KW-0732">Signal</keyword>
<feature type="signal peptide" evidence="1">
    <location>
        <begin position="1"/>
        <end position="20"/>
    </location>
</feature>
<feature type="chain" id="PRO_5011650524" evidence="1">
    <location>
        <begin position="21"/>
        <end position="212"/>
    </location>
</feature>
<dbReference type="AlphaFoldDB" id="A0A1H3MQD9"/>